<dbReference type="EMBL" id="FTNU01000018">
    <property type="protein sequence ID" value="SIS04852.1"/>
    <property type="molecule type" value="Genomic_DNA"/>
</dbReference>
<organism evidence="1 2">
    <name type="scientific">Moraxella cuniculi DSM 21768</name>
    <dbReference type="NCBI Taxonomy" id="1122245"/>
    <lineage>
        <taxon>Bacteria</taxon>
        <taxon>Pseudomonadati</taxon>
        <taxon>Pseudomonadota</taxon>
        <taxon>Gammaproteobacteria</taxon>
        <taxon>Moraxellales</taxon>
        <taxon>Moraxellaceae</taxon>
        <taxon>Moraxella</taxon>
    </lineage>
</organism>
<dbReference type="RefSeq" id="WP_227516588.1">
    <property type="nucleotide sequence ID" value="NZ_FTNU01000018.1"/>
</dbReference>
<dbReference type="Proteomes" id="UP000187495">
    <property type="component" value="Unassembled WGS sequence"/>
</dbReference>
<accession>A0A1N7FWY8</accession>
<evidence type="ECO:0000313" key="1">
    <source>
        <dbReference type="EMBL" id="SIS04852.1"/>
    </source>
</evidence>
<name>A0A1N7FWY8_9GAMM</name>
<gene>
    <name evidence="1" type="ORF">SAMN02745664_11840</name>
</gene>
<reference evidence="2" key="1">
    <citation type="submission" date="2017-01" db="EMBL/GenBank/DDBJ databases">
        <authorList>
            <person name="Varghese N."/>
            <person name="Submissions S."/>
        </authorList>
    </citation>
    <scope>NUCLEOTIDE SEQUENCE [LARGE SCALE GENOMIC DNA]</scope>
    <source>
        <strain evidence="2">DSM 21768</strain>
    </source>
</reference>
<evidence type="ECO:0000313" key="2">
    <source>
        <dbReference type="Proteomes" id="UP000187495"/>
    </source>
</evidence>
<keyword evidence="2" id="KW-1185">Reference proteome</keyword>
<dbReference type="AlphaFoldDB" id="A0A1N7FWY8"/>
<protein>
    <submittedName>
        <fullName evidence="1">Uncharacterized protein</fullName>
    </submittedName>
</protein>
<sequence length="111" mass="12703">MDNAFFEYLSLKNKTVGAIINRTEYNNTHFIIYTEGKICDSSQGGIFEYFPNNIMYAILDNAGNLLVFNNIDDYHSYISLKNLNIANLHINIKDLFKIKQANKLARDSGCL</sequence>
<proteinExistence type="predicted"/>